<feature type="compositionally biased region" description="Polar residues" evidence="1">
    <location>
        <begin position="63"/>
        <end position="75"/>
    </location>
</feature>
<keyword evidence="2" id="KW-1133">Transmembrane helix</keyword>
<feature type="compositionally biased region" description="Polar residues" evidence="1">
    <location>
        <begin position="154"/>
        <end position="177"/>
    </location>
</feature>
<comment type="caution">
    <text evidence="3">The sequence shown here is derived from an EMBL/GenBank/DDBJ whole genome shotgun (WGS) entry which is preliminary data.</text>
</comment>
<proteinExistence type="predicted"/>
<feature type="region of interest" description="Disordered" evidence="1">
    <location>
        <begin position="63"/>
        <end position="94"/>
    </location>
</feature>
<evidence type="ECO:0000313" key="4">
    <source>
        <dbReference type="Proteomes" id="UP000215902"/>
    </source>
</evidence>
<feature type="compositionally biased region" description="Basic residues" evidence="1">
    <location>
        <begin position="76"/>
        <end position="86"/>
    </location>
</feature>
<dbReference type="Proteomes" id="UP000215902">
    <property type="component" value="Unassembled WGS sequence"/>
</dbReference>
<accession>A0A267GXG7</accession>
<dbReference type="EMBL" id="NIVC01000104">
    <property type="protein sequence ID" value="PAA90728.1"/>
    <property type="molecule type" value="Genomic_DNA"/>
</dbReference>
<gene>
    <name evidence="3" type="ORF">BOX15_Mlig023354g1</name>
</gene>
<keyword evidence="4" id="KW-1185">Reference proteome</keyword>
<organism evidence="3 4">
    <name type="scientific">Macrostomum lignano</name>
    <dbReference type="NCBI Taxonomy" id="282301"/>
    <lineage>
        <taxon>Eukaryota</taxon>
        <taxon>Metazoa</taxon>
        <taxon>Spiralia</taxon>
        <taxon>Lophotrochozoa</taxon>
        <taxon>Platyhelminthes</taxon>
        <taxon>Rhabditophora</taxon>
        <taxon>Macrostomorpha</taxon>
        <taxon>Macrostomida</taxon>
        <taxon>Macrostomidae</taxon>
        <taxon>Macrostomum</taxon>
    </lineage>
</organism>
<keyword evidence="2" id="KW-0812">Transmembrane</keyword>
<name>A0A267GXG7_9PLAT</name>
<keyword evidence="2" id="KW-0472">Membrane</keyword>
<evidence type="ECO:0000313" key="3">
    <source>
        <dbReference type="EMBL" id="PAA90728.1"/>
    </source>
</evidence>
<sequence>MYEILTALLFCLATASLLATVALVFYILQPMRSPRLGDEESFSSMAVKESRKLGLWPDSRISGSSTSTLQLQPSRFKTKKAKKKKTETKTAEADQSKDITWELRMLKHMEIVKWRQDNKRVLSELSDSFLSTQSPQTAVEMPTTIEAQAESAKSDNSPLSDKTDTSQSNDVGSAGSE</sequence>
<protein>
    <submittedName>
        <fullName evidence="3">Uncharacterized protein</fullName>
    </submittedName>
</protein>
<dbReference type="AlphaFoldDB" id="A0A267GXG7"/>
<feature type="transmembrane region" description="Helical" evidence="2">
    <location>
        <begin position="6"/>
        <end position="28"/>
    </location>
</feature>
<evidence type="ECO:0000256" key="1">
    <source>
        <dbReference type="SAM" id="MobiDB-lite"/>
    </source>
</evidence>
<feature type="region of interest" description="Disordered" evidence="1">
    <location>
        <begin position="129"/>
        <end position="177"/>
    </location>
</feature>
<evidence type="ECO:0000256" key="2">
    <source>
        <dbReference type="SAM" id="Phobius"/>
    </source>
</evidence>
<reference evidence="3 4" key="1">
    <citation type="submission" date="2017-06" db="EMBL/GenBank/DDBJ databases">
        <title>A platform for efficient transgenesis in Macrostomum lignano, a flatworm model organism for stem cell research.</title>
        <authorList>
            <person name="Berezikov E."/>
        </authorList>
    </citation>
    <scope>NUCLEOTIDE SEQUENCE [LARGE SCALE GENOMIC DNA]</scope>
    <source>
        <strain evidence="3">DV1</strain>
        <tissue evidence="3">Whole organism</tissue>
    </source>
</reference>